<evidence type="ECO:0000313" key="3">
    <source>
        <dbReference type="EMBL" id="GAI97622.1"/>
    </source>
</evidence>
<dbReference type="Gene3D" id="3.20.20.70">
    <property type="entry name" value="Aldolase class I"/>
    <property type="match status" value="1"/>
</dbReference>
<keyword evidence="2" id="KW-0704">Schiff base</keyword>
<dbReference type="InterPro" id="IPR020624">
    <property type="entry name" value="Schiff_base-form_aldolases_CS"/>
</dbReference>
<dbReference type="SUPFAM" id="SSF51569">
    <property type="entry name" value="Aldolase"/>
    <property type="match status" value="1"/>
</dbReference>
<sequence length="236" mass="26433">MVYAVFFFILPGIIPALILPVNEDGKINFKLLKKQVAYLVLAGVHGLFINGTTGEGAWLTTDEKVQVFKVAREMSEGRVFLCAACLQPFTEMVINEAKIFEKYKPDYFVAVTPYYYNISQDAIIEHFKKIADCSSVPLIIYNIPQCTHNKIELSTVLELAKEENVAGIKDSSGDFISFTRGIYTPVPESFSWIQGEDYLDGSALNYGADGMVTGLGNVFIKPYVRMYKEAKKGNYQ</sequence>
<proteinExistence type="predicted"/>
<organism evidence="3">
    <name type="scientific">marine sediment metagenome</name>
    <dbReference type="NCBI Taxonomy" id="412755"/>
    <lineage>
        <taxon>unclassified sequences</taxon>
        <taxon>metagenomes</taxon>
        <taxon>ecological metagenomes</taxon>
    </lineage>
</organism>
<dbReference type="PANTHER" id="PTHR12128:SF66">
    <property type="entry name" value="4-HYDROXY-2-OXOGLUTARATE ALDOLASE, MITOCHONDRIAL"/>
    <property type="match status" value="1"/>
</dbReference>
<dbReference type="PROSITE" id="PS00666">
    <property type="entry name" value="DHDPS_2"/>
    <property type="match status" value="1"/>
</dbReference>
<dbReference type="InterPro" id="IPR002220">
    <property type="entry name" value="DapA-like"/>
</dbReference>
<dbReference type="InterPro" id="IPR013785">
    <property type="entry name" value="Aldolase_TIM"/>
</dbReference>
<reference evidence="3" key="1">
    <citation type="journal article" date="2014" name="Front. Microbiol.">
        <title>High frequency of phylogenetically diverse reductive dehalogenase-homologous genes in deep subseafloor sedimentary metagenomes.</title>
        <authorList>
            <person name="Kawai M."/>
            <person name="Futagami T."/>
            <person name="Toyoda A."/>
            <person name="Takaki Y."/>
            <person name="Nishi S."/>
            <person name="Hori S."/>
            <person name="Arai W."/>
            <person name="Tsubouchi T."/>
            <person name="Morono Y."/>
            <person name="Uchiyama I."/>
            <person name="Ito T."/>
            <person name="Fujiyama A."/>
            <person name="Inagaki F."/>
            <person name="Takami H."/>
        </authorList>
    </citation>
    <scope>NUCLEOTIDE SEQUENCE</scope>
    <source>
        <strain evidence="3">Expedition CK06-06</strain>
    </source>
</reference>
<evidence type="ECO:0000256" key="1">
    <source>
        <dbReference type="ARBA" id="ARBA00023239"/>
    </source>
</evidence>
<dbReference type="InterPro" id="IPR020625">
    <property type="entry name" value="Schiff_base-form_aldolases_AS"/>
</dbReference>
<dbReference type="SMART" id="SM01130">
    <property type="entry name" value="DHDPS"/>
    <property type="match status" value="1"/>
</dbReference>
<dbReference type="AlphaFoldDB" id="X1SX27"/>
<accession>X1SX27</accession>
<name>X1SX27_9ZZZZ</name>
<keyword evidence="1" id="KW-0456">Lyase</keyword>
<dbReference type="PROSITE" id="PS00665">
    <property type="entry name" value="DHDPS_1"/>
    <property type="match status" value="1"/>
</dbReference>
<dbReference type="GO" id="GO:0008840">
    <property type="term" value="F:4-hydroxy-tetrahydrodipicolinate synthase activity"/>
    <property type="evidence" value="ECO:0007669"/>
    <property type="project" value="TreeGrafter"/>
</dbReference>
<comment type="caution">
    <text evidence="3">The sequence shown here is derived from an EMBL/GenBank/DDBJ whole genome shotgun (WGS) entry which is preliminary data.</text>
</comment>
<dbReference type="GO" id="GO:0044281">
    <property type="term" value="P:small molecule metabolic process"/>
    <property type="evidence" value="ECO:0007669"/>
    <property type="project" value="UniProtKB-ARBA"/>
</dbReference>
<protein>
    <recommendedName>
        <fullName evidence="4">Dihydrodipicolinate synthase</fullName>
    </recommendedName>
</protein>
<evidence type="ECO:0000256" key="2">
    <source>
        <dbReference type="ARBA" id="ARBA00023270"/>
    </source>
</evidence>
<dbReference type="PANTHER" id="PTHR12128">
    <property type="entry name" value="DIHYDRODIPICOLINATE SYNTHASE"/>
    <property type="match status" value="1"/>
</dbReference>
<dbReference type="Pfam" id="PF00701">
    <property type="entry name" value="DHDPS"/>
    <property type="match status" value="1"/>
</dbReference>
<gene>
    <name evidence="3" type="ORF">S12H4_37234</name>
</gene>
<evidence type="ECO:0008006" key="4">
    <source>
        <dbReference type="Google" id="ProtNLM"/>
    </source>
</evidence>
<dbReference type="PRINTS" id="PR00146">
    <property type="entry name" value="DHPICSNTHASE"/>
</dbReference>
<dbReference type="CDD" id="cd00408">
    <property type="entry name" value="DHDPS-like"/>
    <property type="match status" value="1"/>
</dbReference>
<feature type="non-terminal residue" evidence="3">
    <location>
        <position position="236"/>
    </location>
</feature>
<dbReference type="EMBL" id="BARW01022277">
    <property type="protein sequence ID" value="GAI97622.1"/>
    <property type="molecule type" value="Genomic_DNA"/>
</dbReference>